<dbReference type="Gene3D" id="3.40.30.10">
    <property type="entry name" value="Glutaredoxin"/>
    <property type="match status" value="1"/>
</dbReference>
<dbReference type="EMBL" id="RQFK01000007">
    <property type="protein sequence ID" value="TGK87933.1"/>
    <property type="molecule type" value="Genomic_DNA"/>
</dbReference>
<keyword evidence="3" id="KW-1185">Reference proteome</keyword>
<dbReference type="Proteomes" id="UP000298009">
    <property type="component" value="Unassembled WGS sequence"/>
</dbReference>
<gene>
    <name evidence="2" type="ORF">EHQ24_00160</name>
</gene>
<evidence type="ECO:0000259" key="1">
    <source>
        <dbReference type="Pfam" id="PF13462"/>
    </source>
</evidence>
<evidence type="ECO:0000313" key="3">
    <source>
        <dbReference type="Proteomes" id="UP000298009"/>
    </source>
</evidence>
<comment type="caution">
    <text evidence="2">The sequence shown here is derived from an EMBL/GenBank/DDBJ whole genome shotgun (WGS) entry which is preliminary data.</text>
</comment>
<dbReference type="InterPro" id="IPR012336">
    <property type="entry name" value="Thioredoxin-like_fold"/>
</dbReference>
<organism evidence="2 3">
    <name type="scientific">Leptospira noumeaensis</name>
    <dbReference type="NCBI Taxonomy" id="2484964"/>
    <lineage>
        <taxon>Bacteria</taxon>
        <taxon>Pseudomonadati</taxon>
        <taxon>Spirochaetota</taxon>
        <taxon>Spirochaetia</taxon>
        <taxon>Leptospirales</taxon>
        <taxon>Leptospiraceae</taxon>
        <taxon>Leptospira</taxon>
    </lineage>
</organism>
<evidence type="ECO:0000313" key="2">
    <source>
        <dbReference type="EMBL" id="TGK87933.1"/>
    </source>
</evidence>
<feature type="domain" description="Thioredoxin-like fold" evidence="1">
    <location>
        <begin position="142"/>
        <end position="300"/>
    </location>
</feature>
<proteinExistence type="predicted"/>
<accession>A0A4R9IIW1</accession>
<dbReference type="CDD" id="cd02972">
    <property type="entry name" value="DsbA_family"/>
    <property type="match status" value="1"/>
</dbReference>
<dbReference type="AlphaFoldDB" id="A0A4R9IIW1"/>
<dbReference type="InterPro" id="IPR036249">
    <property type="entry name" value="Thioredoxin-like_sf"/>
</dbReference>
<dbReference type="SUPFAM" id="SSF52833">
    <property type="entry name" value="Thioredoxin-like"/>
    <property type="match status" value="1"/>
</dbReference>
<reference evidence="2" key="1">
    <citation type="journal article" date="2019" name="PLoS Negl. Trop. Dis.">
        <title>Revisiting the worldwide diversity of Leptospira species in the environment.</title>
        <authorList>
            <person name="Vincent A.T."/>
            <person name="Schiettekatte O."/>
            <person name="Bourhy P."/>
            <person name="Veyrier F.J."/>
            <person name="Picardeau M."/>
        </authorList>
    </citation>
    <scope>NUCLEOTIDE SEQUENCE [LARGE SCALE GENOMIC DNA]</scope>
    <source>
        <strain evidence="2">201800287</strain>
    </source>
</reference>
<protein>
    <submittedName>
        <fullName evidence="2">Oxidoreductase</fullName>
    </submittedName>
</protein>
<dbReference type="OrthoDB" id="322097at2"/>
<name>A0A4R9IIW1_9LEPT</name>
<dbReference type="RefSeq" id="WP_135599703.1">
    <property type="nucleotide sequence ID" value="NZ_RQFK01000007.1"/>
</dbReference>
<dbReference type="Pfam" id="PF13462">
    <property type="entry name" value="Thioredoxin_4"/>
    <property type="match status" value="1"/>
</dbReference>
<sequence length="304" mass="35383">MPILVIVFFFQLFSCGENPKQDRFLPETLPSEEVVKLSISSDASLAKLREVANIKGQTLTEWKESERSFVTDQEISKYWSVERKILPKEILDTDSIDRLRESIRIRIVWSRLFHQSGLKWKEKSYEIGKKEILTKLNLKSSPKFGSSSAKWVVIEWSDYLCNFCRKTFPHTKNLLSKYKSQILYIHKDFPLDGDSEEGMFPLALGRCLWEKDPERFASHMQLLYDNAKKISNGEDLHVSEWGSYPDCQPQNLKSKYFEQVKIDMKEAVELGVNSAPSFWVNGRWVVGALNAETWERVLKDTMSH</sequence>